<dbReference type="GO" id="GO:0005576">
    <property type="term" value="C:extracellular region"/>
    <property type="evidence" value="ECO:0007669"/>
    <property type="project" value="UniProtKB-SubCell"/>
</dbReference>
<comment type="catalytic activity">
    <reaction evidence="1">
        <text>[(1-&gt;4)-beta-D-glucosyl]n+m + reduced acceptor + O2 = 4-dehydro-beta-D-glucosyl-[(1-&gt;4)-beta-D-glucosyl]n-1 + [(1-&gt;4)-beta-D-glucosyl]m + acceptor + H2O.</text>
        <dbReference type="EC" id="1.14.99.56"/>
    </reaction>
</comment>
<feature type="domain" description="Auxiliary Activity family 9 catalytic" evidence="2">
    <location>
        <begin position="44"/>
        <end position="100"/>
    </location>
</feature>
<evidence type="ECO:0000259" key="2">
    <source>
        <dbReference type="Pfam" id="PF03443"/>
    </source>
</evidence>
<gene>
    <name evidence="3" type="ORF">CC78DRAFT_621380</name>
</gene>
<dbReference type="EMBL" id="ML986725">
    <property type="protein sequence ID" value="KAF2258981.1"/>
    <property type="molecule type" value="Genomic_DNA"/>
</dbReference>
<evidence type="ECO:0000256" key="1">
    <source>
        <dbReference type="RuleBase" id="RU368122"/>
    </source>
</evidence>
<keyword evidence="1" id="KW-0119">Carbohydrate metabolism</keyword>
<dbReference type="OrthoDB" id="3496539at2759"/>
<organism evidence="3 4">
    <name type="scientific">Lojkania enalia</name>
    <dbReference type="NCBI Taxonomy" id="147567"/>
    <lineage>
        <taxon>Eukaryota</taxon>
        <taxon>Fungi</taxon>
        <taxon>Dikarya</taxon>
        <taxon>Ascomycota</taxon>
        <taxon>Pezizomycotina</taxon>
        <taxon>Dothideomycetes</taxon>
        <taxon>Pleosporomycetidae</taxon>
        <taxon>Pleosporales</taxon>
        <taxon>Pleosporales incertae sedis</taxon>
        <taxon>Lojkania</taxon>
    </lineage>
</organism>
<accession>A0A9P4JZ11</accession>
<dbReference type="GO" id="GO:0008810">
    <property type="term" value="F:cellulase activity"/>
    <property type="evidence" value="ECO:0007669"/>
    <property type="project" value="UniProtKB-UniRule"/>
</dbReference>
<dbReference type="Gene3D" id="2.70.50.70">
    <property type="match status" value="1"/>
</dbReference>
<comment type="subcellular location">
    <subcellularLocation>
        <location evidence="1">Secreted</location>
    </subcellularLocation>
</comment>
<dbReference type="AlphaFoldDB" id="A0A9P4JZ11"/>
<keyword evidence="1" id="KW-1015">Disulfide bond</keyword>
<reference evidence="4" key="1">
    <citation type="journal article" date="2020" name="Stud. Mycol.">
        <title>101 Dothideomycetes genomes: A test case for predicting lifestyles and emergence of pathogens.</title>
        <authorList>
            <person name="Haridas S."/>
            <person name="Albert R."/>
            <person name="Binder M."/>
            <person name="Bloem J."/>
            <person name="LaButti K."/>
            <person name="Salamov A."/>
            <person name="Andreopoulos B."/>
            <person name="Baker S."/>
            <person name="Barry K."/>
            <person name="Bills G."/>
            <person name="Bluhm B."/>
            <person name="Cannon C."/>
            <person name="Castanera R."/>
            <person name="Culley D."/>
            <person name="Daum C."/>
            <person name="Ezra D."/>
            <person name="Gonzalez J."/>
            <person name="Henrissat B."/>
            <person name="Kuo A."/>
            <person name="Liang C."/>
            <person name="Lipzen A."/>
            <person name="Lutzoni F."/>
            <person name="Magnuson J."/>
            <person name="Mondo S."/>
            <person name="Nolan M."/>
            <person name="Ohm R."/>
            <person name="Pangilinan J."/>
            <person name="Park H.-J."/>
            <person name="Ramirez L."/>
            <person name="Alfaro M."/>
            <person name="Sun H."/>
            <person name="Tritt A."/>
            <person name="Yoshinaga Y."/>
            <person name="Zwiers L.-H."/>
            <person name="Turgeon B."/>
            <person name="Goodwin S."/>
            <person name="Spatafora J."/>
            <person name="Crous P."/>
            <person name="Grigoriev I."/>
        </authorList>
    </citation>
    <scope>NUCLEOTIDE SEQUENCE [LARGE SCALE GENOMIC DNA]</scope>
    <source>
        <strain evidence="4">CBS 304.66</strain>
    </source>
</reference>
<dbReference type="GO" id="GO:0030248">
    <property type="term" value="F:cellulose binding"/>
    <property type="evidence" value="ECO:0007669"/>
    <property type="project" value="UniProtKB-UniRule"/>
</dbReference>
<dbReference type="Pfam" id="PF03443">
    <property type="entry name" value="AA9"/>
    <property type="match status" value="1"/>
</dbReference>
<dbReference type="EC" id="1.14.99.56" evidence="1"/>
<dbReference type="GO" id="GO:0030245">
    <property type="term" value="P:cellulose catabolic process"/>
    <property type="evidence" value="ECO:0007669"/>
    <property type="project" value="UniProtKB-UniRule"/>
</dbReference>
<comment type="domain">
    <text evidence="1">Has a modular structure: an endo-beta-1,4-glucanase catalytic module at the N-terminus, a linker rich in serines and threonines, and a C-terminal carbohydrate-binding module (CBM).</text>
</comment>
<evidence type="ECO:0000313" key="3">
    <source>
        <dbReference type="EMBL" id="KAF2258981.1"/>
    </source>
</evidence>
<comment type="caution">
    <text evidence="3">The sequence shown here is derived from an EMBL/GenBank/DDBJ whole genome shotgun (WGS) entry which is preliminary data.</text>
</comment>
<comment type="function">
    <text evidence="1">Lytic polysaccharide monooxygenase (LMPO) that depolymerizes crystalline and amorphous polysaccharides via the oxidation of scissile alpha- or beta-(1-4)-glycosidic bonds, yielding C1 and/or C4 oxidation products. Catalysis by LPMOs requires the reduction of the active-site copper from Cu(II) to Cu(I) by a reducing agent and H(2)O(2) or O(2) as a cosubstrate.</text>
</comment>
<sequence>MKFSASVIAASPESQYVRRLPQGLQFHFSGDNDFAIPQGNDMRYNTRAQANAGDTISFGANLQAKIQHPGSIQVYMLKVPVGHVKSCDCSGDWFKIFELGGTSPMGPSG</sequence>
<keyword evidence="1" id="KW-0964">Secreted</keyword>
<proteinExistence type="predicted"/>
<dbReference type="InterPro" id="IPR005103">
    <property type="entry name" value="AA9_LPMO"/>
</dbReference>
<dbReference type="Proteomes" id="UP000800093">
    <property type="component" value="Unassembled WGS sequence"/>
</dbReference>
<protein>
    <recommendedName>
        <fullName evidence="1">AA9 family lytic polysaccharide monooxygenase</fullName>
        <ecNumber evidence="1">1.14.99.56</ecNumber>
    </recommendedName>
    <alternativeName>
        <fullName evidence="1">Endo-beta-1,4-glucanase</fullName>
    </alternativeName>
    <alternativeName>
        <fullName evidence="1">Glycosyl hydrolase 61 family protein</fullName>
    </alternativeName>
</protein>
<evidence type="ECO:0000313" key="4">
    <source>
        <dbReference type="Proteomes" id="UP000800093"/>
    </source>
</evidence>
<keyword evidence="1" id="KW-0136">Cellulose degradation</keyword>
<keyword evidence="4" id="KW-1185">Reference proteome</keyword>
<name>A0A9P4JZ11_9PLEO</name>
<keyword evidence="1" id="KW-0624">Polysaccharide degradation</keyword>